<dbReference type="EMBL" id="BFEA01000602">
    <property type="protein sequence ID" value="GBG87232.1"/>
    <property type="molecule type" value="Genomic_DNA"/>
</dbReference>
<dbReference type="AlphaFoldDB" id="A0A388LYC1"/>
<protein>
    <submittedName>
        <fullName evidence="1">Uncharacterized protein</fullName>
    </submittedName>
</protein>
<evidence type="ECO:0000313" key="1">
    <source>
        <dbReference type="EMBL" id="GBG87232.1"/>
    </source>
</evidence>
<dbReference type="Proteomes" id="UP000265515">
    <property type="component" value="Unassembled WGS sequence"/>
</dbReference>
<dbReference type="Gramene" id="GBG87232">
    <property type="protein sequence ID" value="GBG87232"/>
    <property type="gene ID" value="CBR_g45291"/>
</dbReference>
<organism evidence="1 2">
    <name type="scientific">Chara braunii</name>
    <name type="common">Braun's stonewort</name>
    <dbReference type="NCBI Taxonomy" id="69332"/>
    <lineage>
        <taxon>Eukaryota</taxon>
        <taxon>Viridiplantae</taxon>
        <taxon>Streptophyta</taxon>
        <taxon>Charophyceae</taxon>
        <taxon>Charales</taxon>
        <taxon>Characeae</taxon>
        <taxon>Chara</taxon>
    </lineage>
</organism>
<reference evidence="1 2" key="1">
    <citation type="journal article" date="2018" name="Cell">
        <title>The Chara Genome: Secondary Complexity and Implications for Plant Terrestrialization.</title>
        <authorList>
            <person name="Nishiyama T."/>
            <person name="Sakayama H."/>
            <person name="Vries J.D."/>
            <person name="Buschmann H."/>
            <person name="Saint-Marcoux D."/>
            <person name="Ullrich K.K."/>
            <person name="Haas F.B."/>
            <person name="Vanderstraeten L."/>
            <person name="Becker D."/>
            <person name="Lang D."/>
            <person name="Vosolsobe S."/>
            <person name="Rombauts S."/>
            <person name="Wilhelmsson P.K.I."/>
            <person name="Janitza P."/>
            <person name="Kern R."/>
            <person name="Heyl A."/>
            <person name="Rumpler F."/>
            <person name="Villalobos L.I.A.C."/>
            <person name="Clay J.M."/>
            <person name="Skokan R."/>
            <person name="Toyoda A."/>
            <person name="Suzuki Y."/>
            <person name="Kagoshima H."/>
            <person name="Schijlen E."/>
            <person name="Tajeshwar N."/>
            <person name="Catarino B."/>
            <person name="Hetherington A.J."/>
            <person name="Saltykova A."/>
            <person name="Bonnot C."/>
            <person name="Breuninger H."/>
            <person name="Symeonidi A."/>
            <person name="Radhakrishnan G.V."/>
            <person name="Van Nieuwerburgh F."/>
            <person name="Deforce D."/>
            <person name="Chang C."/>
            <person name="Karol K.G."/>
            <person name="Hedrich R."/>
            <person name="Ulvskov P."/>
            <person name="Glockner G."/>
            <person name="Delwiche C.F."/>
            <person name="Petrasek J."/>
            <person name="Van de Peer Y."/>
            <person name="Friml J."/>
            <person name="Beilby M."/>
            <person name="Dolan L."/>
            <person name="Kohara Y."/>
            <person name="Sugano S."/>
            <person name="Fujiyama A."/>
            <person name="Delaux P.-M."/>
            <person name="Quint M."/>
            <person name="TheiBen G."/>
            <person name="Hagemann M."/>
            <person name="Harholt J."/>
            <person name="Dunand C."/>
            <person name="Zachgo S."/>
            <person name="Langdale J."/>
            <person name="Maumus F."/>
            <person name="Straeten D.V.D."/>
            <person name="Gould S.B."/>
            <person name="Rensing S.A."/>
        </authorList>
    </citation>
    <scope>NUCLEOTIDE SEQUENCE [LARGE SCALE GENOMIC DNA]</scope>
    <source>
        <strain evidence="1 2">S276</strain>
    </source>
</reference>
<name>A0A388LYC1_CHABU</name>
<proteinExistence type="predicted"/>
<gene>
    <name evidence="1" type="ORF">CBR_g45291</name>
</gene>
<evidence type="ECO:0000313" key="2">
    <source>
        <dbReference type="Proteomes" id="UP000265515"/>
    </source>
</evidence>
<accession>A0A388LYC1</accession>
<comment type="caution">
    <text evidence="1">The sequence shown here is derived from an EMBL/GenBank/DDBJ whole genome shotgun (WGS) entry which is preliminary data.</text>
</comment>
<keyword evidence="2" id="KW-1185">Reference proteome</keyword>
<sequence length="176" mass="16292">MITPGGSCIGVASSVISLTRSLEASVVVAAGSPHLAAAAVEVGAMHAVAFAGDAPPGLHPGDVAAMCGVVVAVAATASAGAGRSVVVAAVGVVELPPSASVLATALAGGDAGVVAAADVAVVVVVVVVVVSAFVPAGPFVAVVVTSGAAPSAVAGPKLGAAVAAMFGHTRDGRAME</sequence>